<name>A0A0R3MF73_9BRAD</name>
<dbReference type="NCBIfam" id="TIGR01214">
    <property type="entry name" value="rmlD"/>
    <property type="match status" value="1"/>
</dbReference>
<keyword evidence="6" id="KW-0560">Oxidoreductase</keyword>
<dbReference type="InterPro" id="IPR036291">
    <property type="entry name" value="NAD(P)-bd_dom_sf"/>
</dbReference>
<dbReference type="EMBL" id="LLYA01000192">
    <property type="protein sequence ID" value="KRR18699.1"/>
    <property type="molecule type" value="Genomic_DNA"/>
</dbReference>
<dbReference type="GO" id="GO:0005829">
    <property type="term" value="C:cytosol"/>
    <property type="evidence" value="ECO:0007669"/>
    <property type="project" value="TreeGrafter"/>
</dbReference>
<dbReference type="PANTHER" id="PTHR10491:SF4">
    <property type="entry name" value="METHIONINE ADENOSYLTRANSFERASE 2 SUBUNIT BETA"/>
    <property type="match status" value="1"/>
</dbReference>
<dbReference type="OrthoDB" id="9803892at2"/>
<evidence type="ECO:0000259" key="7">
    <source>
        <dbReference type="Pfam" id="PF04321"/>
    </source>
</evidence>
<evidence type="ECO:0000256" key="6">
    <source>
        <dbReference type="RuleBase" id="RU364082"/>
    </source>
</evidence>
<dbReference type="RefSeq" id="WP_057846887.1">
    <property type="nucleotide sequence ID" value="NZ_LLYA01000192.1"/>
</dbReference>
<dbReference type="GO" id="GO:0008831">
    <property type="term" value="F:dTDP-4-dehydrorhamnose reductase activity"/>
    <property type="evidence" value="ECO:0007669"/>
    <property type="project" value="UniProtKB-EC"/>
</dbReference>
<accession>A0A0R3MF73</accession>
<dbReference type="Proteomes" id="UP000052023">
    <property type="component" value="Unassembled WGS sequence"/>
</dbReference>
<protein>
    <recommendedName>
        <fullName evidence="4 6">dTDP-4-dehydrorhamnose reductase</fullName>
        <ecNumber evidence="3 6">1.1.1.133</ecNumber>
    </recommendedName>
</protein>
<proteinExistence type="inferred from homology"/>
<gene>
    <name evidence="8" type="ORF">CQ13_09590</name>
</gene>
<comment type="similarity">
    <text evidence="2 6">Belongs to the dTDP-4-dehydrorhamnose reductase family.</text>
</comment>
<evidence type="ECO:0000313" key="9">
    <source>
        <dbReference type="Proteomes" id="UP000052023"/>
    </source>
</evidence>
<dbReference type="InterPro" id="IPR005913">
    <property type="entry name" value="dTDP_dehydrorham_reduct"/>
</dbReference>
<evidence type="ECO:0000313" key="8">
    <source>
        <dbReference type="EMBL" id="KRR18699.1"/>
    </source>
</evidence>
<evidence type="ECO:0000256" key="5">
    <source>
        <dbReference type="ARBA" id="ARBA00048200"/>
    </source>
</evidence>
<dbReference type="EC" id="1.1.1.133" evidence="3 6"/>
<dbReference type="SUPFAM" id="SSF51735">
    <property type="entry name" value="NAD(P)-binding Rossmann-fold domains"/>
    <property type="match status" value="1"/>
</dbReference>
<reference evidence="8 9" key="1">
    <citation type="submission" date="2014-03" db="EMBL/GenBank/DDBJ databases">
        <title>Bradyrhizobium valentinum sp. nov., isolated from effective nodules of Lupinus mariae-josephae, a lupine endemic of basic-lime soils in Eastern Spain.</title>
        <authorList>
            <person name="Duran D."/>
            <person name="Rey L."/>
            <person name="Navarro A."/>
            <person name="Busquets A."/>
            <person name="Imperial J."/>
            <person name="Ruiz-Argueso T."/>
        </authorList>
    </citation>
    <scope>NUCLEOTIDE SEQUENCE [LARGE SCALE GENOMIC DNA]</scope>
    <source>
        <strain evidence="8 9">Ro19</strain>
    </source>
</reference>
<keyword evidence="9" id="KW-1185">Reference proteome</keyword>
<evidence type="ECO:0000256" key="2">
    <source>
        <dbReference type="ARBA" id="ARBA00010944"/>
    </source>
</evidence>
<keyword evidence="6" id="KW-0521">NADP</keyword>
<evidence type="ECO:0000256" key="3">
    <source>
        <dbReference type="ARBA" id="ARBA00012929"/>
    </source>
</evidence>
<dbReference type="Pfam" id="PF04321">
    <property type="entry name" value="RmlD_sub_bind"/>
    <property type="match status" value="1"/>
</dbReference>
<evidence type="ECO:0000256" key="1">
    <source>
        <dbReference type="ARBA" id="ARBA00004781"/>
    </source>
</evidence>
<organism evidence="8 9">
    <name type="scientific">Bradyrhizobium retamae</name>
    <dbReference type="NCBI Taxonomy" id="1300035"/>
    <lineage>
        <taxon>Bacteria</taxon>
        <taxon>Pseudomonadati</taxon>
        <taxon>Pseudomonadota</taxon>
        <taxon>Alphaproteobacteria</taxon>
        <taxon>Hyphomicrobiales</taxon>
        <taxon>Nitrobacteraceae</taxon>
        <taxon>Bradyrhizobium</taxon>
    </lineage>
</organism>
<dbReference type="AlphaFoldDB" id="A0A0R3MF73"/>
<comment type="pathway">
    <text evidence="1 6">Carbohydrate biosynthesis; dTDP-L-rhamnose biosynthesis.</text>
</comment>
<dbReference type="CDD" id="cd05254">
    <property type="entry name" value="dTDP_HR_like_SDR_e"/>
    <property type="match status" value="1"/>
</dbReference>
<evidence type="ECO:0000256" key="4">
    <source>
        <dbReference type="ARBA" id="ARBA00017099"/>
    </source>
</evidence>
<dbReference type="UniPathway" id="UPA00124"/>
<comment type="catalytic activity">
    <reaction evidence="5 6">
        <text>dTDP-beta-L-rhamnose + NADP(+) = dTDP-4-dehydro-beta-L-rhamnose + NADPH + H(+)</text>
        <dbReference type="Rhea" id="RHEA:21796"/>
        <dbReference type="ChEBI" id="CHEBI:15378"/>
        <dbReference type="ChEBI" id="CHEBI:57510"/>
        <dbReference type="ChEBI" id="CHEBI:57783"/>
        <dbReference type="ChEBI" id="CHEBI:58349"/>
        <dbReference type="ChEBI" id="CHEBI:62830"/>
        <dbReference type="EC" id="1.1.1.133"/>
    </reaction>
</comment>
<sequence>MRILLTGASGQVGGTLRPLLAAQGTVIAPSSSEFDLSKPATLTDRLKDFRPDLIVNPAAYTAVDRAEEQRELAFLVNAKGPEVIAQWAAKHRVPLVHFSTDYVFDGSGDAPRREDSPTGPISVYGASKLAGDMAIIAAGGPYLIARTSWVYAAKGSNFLRTIARLASERKELRIVADQIGAPTTARAIATAIADIVLPNLANLNDLFARKGGVVNLVCAGETSWHEFASAIVEGLRYRGLKLEVETIVPISTADFPTKAKRPSNSRLDLTRLRDEFGVVMPNWRNALALELDGFVAADDVSFPR</sequence>
<comment type="function">
    <text evidence="6">Catalyzes the reduction of dTDP-6-deoxy-L-lyxo-4-hexulose to yield dTDP-L-rhamnose.</text>
</comment>
<dbReference type="GO" id="GO:0019305">
    <property type="term" value="P:dTDP-rhamnose biosynthetic process"/>
    <property type="evidence" value="ECO:0007669"/>
    <property type="project" value="UniProtKB-UniPathway"/>
</dbReference>
<dbReference type="InterPro" id="IPR029903">
    <property type="entry name" value="RmlD-like-bd"/>
</dbReference>
<comment type="cofactor">
    <cofactor evidence="6">
        <name>Mg(2+)</name>
        <dbReference type="ChEBI" id="CHEBI:18420"/>
    </cofactor>
    <text evidence="6">Binds 1 Mg(2+) ion per monomer.</text>
</comment>
<dbReference type="Gene3D" id="3.40.50.720">
    <property type="entry name" value="NAD(P)-binding Rossmann-like Domain"/>
    <property type="match status" value="1"/>
</dbReference>
<comment type="caution">
    <text evidence="8">The sequence shown here is derived from an EMBL/GenBank/DDBJ whole genome shotgun (WGS) entry which is preliminary data.</text>
</comment>
<dbReference type="Gene3D" id="3.90.25.10">
    <property type="entry name" value="UDP-galactose 4-epimerase, domain 1"/>
    <property type="match status" value="1"/>
</dbReference>
<dbReference type="PANTHER" id="PTHR10491">
    <property type="entry name" value="DTDP-4-DEHYDRORHAMNOSE REDUCTASE"/>
    <property type="match status" value="1"/>
</dbReference>
<feature type="domain" description="RmlD-like substrate binding" evidence="7">
    <location>
        <begin position="1"/>
        <end position="291"/>
    </location>
</feature>